<feature type="compositionally biased region" description="Polar residues" evidence="3">
    <location>
        <begin position="14"/>
        <end position="30"/>
    </location>
</feature>
<dbReference type="InterPro" id="IPR039360">
    <property type="entry name" value="Ras_GTPase"/>
</dbReference>
<dbReference type="Gene3D" id="2.30.29.30">
    <property type="entry name" value="Pleckstrin-homology domain (PH domain)/Phosphotyrosine-binding domain (PTB)"/>
    <property type="match status" value="1"/>
</dbReference>
<name>A0AAD6SVH0_9AGAR</name>
<accession>A0AAD6SVH0</accession>
<feature type="region of interest" description="Disordered" evidence="3">
    <location>
        <begin position="157"/>
        <end position="182"/>
    </location>
</feature>
<dbReference type="PROSITE" id="PS00509">
    <property type="entry name" value="RAS_GTPASE_ACTIV_1"/>
    <property type="match status" value="1"/>
</dbReference>
<dbReference type="Pfam" id="PF13716">
    <property type="entry name" value="CRAL_TRIO_2"/>
    <property type="match status" value="1"/>
</dbReference>
<dbReference type="SMART" id="SM00323">
    <property type="entry name" value="RasGAP"/>
    <property type="match status" value="1"/>
</dbReference>
<sequence length="2723" mass="302177">MMRSRRPSVPVPGQQGNSSVATSTTRVAKSSDSHGFGAISHSTLSSSASATPQQKIVQVLVARIKSKLPYNSGLRLDELEADNATQQAVEALVTLSQGSMDIITWALSELLENLAGPEMDRAQATNHILPVVQSQLYIMKLLSIAMASRWYHLNRPGSRASNDSPLPTRSDQQSSVSVHSELPPLDDNCAKYILSVMSLYLRQTHTGETPILLPDQTTDISFTDYEVASDALSLDDIANWESGKDKVRPRTSYSSLRSATNSFGSTIPTHVSSTKYEPTVGSVMKSPHALNLLLAKFAGRVIYHISASNWPVVFSRLRTKLHYLASTDFELTKQPPDLIDLQLLAHSALSRDRLLLVLQELSALILILKEEHTLIAPVLRVAVWNWIDQYPEEFNETLRTRGTMEAAPERMFDLLYQLSTTSESQRCTWPALAMLIVVSPDRVPPDLKPATSTSRSKASRPNLMFLEDVVRKAYIQSKLSETALVCAVDLCRVASRVHPDGDVPLRLLAFDLAPEIKSVLRHPVTTGQKPFWDLEEIDVALYAQALVMIFRFLPEEDSLSLFEECLLPERSEAVKLCVMRACLTLVQEASLLPWQKSLEKLISIVAPRLMAIFKVGGRRRGETDQNGRTQRTQPYPKSKRRLPQPLSDGEVLILGILTVWRNNISFFYDDDKEKAGFSWLDSVIRLFESGLDNAVKTSVISILISMIYPTLHASEASLGPRAANMLAFVKYLMPNTLFSLSSNLLRTRSDTETTRMWTTAIFRMLKLYLTNNDSPIMRAIQTDEKRTSAFALVEIALLVTLPSEDNSVSQLAAKGLRYLAYLENIPNAASASIVDDEVLSKRHLVYEQLGDPRVPIVGRVGHQKRMRKLVRLLSFPSAIHVAVWQECYWRWIYLYNFIKDTVEEISVAPETRDSIFQIIKDKWYAYENLTLFLAATGGSCALDGVDLKFLASVIPSQYLPDQMRELHNPVPLVTKFITTMTDQLVIDDAQLREGARTALGGELSRRLYPRLLKHFDDTIRQISVLVGPDLADSYSLFVDQFSAVLKLIIENKHTQSEDLMSIDISLTMHALAMFIARFDPQAASRLRVNFLKLCDTVCDRPETLTLRRDNPVRQKILDIVMEWMQSAPDSQDLTPMQSDLNFACLCTCVKLLDRLQIQSLDEAATGDDSIHVVSRLFHKYSGLLLRGCVECQLPDHARSDNVSEAQSVAKKNRVAEREAELRELVITGLSHLVGSNSEHGFKQCLPLAYDTDNKKRAIFARVFARVIGQGTKFDVEDRVVSPGRNNRLLDLVKGSNMVLVMAICETCPPAEVEIMISVMLNLFDTRGSLMTLLKHMIDREVAHTENEAALFRSNSTCTRFLSAFAKVHGYSYLRSLIIPLIKSMASVPPGHGYELDPEKPDIGEAKAAQNLENVKFVAASFLEIITSSIPALPPMFREISAHISRVVSRVWPEAKFSAMGAFIFLRFISPAIVAPETIDVELPKELSREDQMVIRRGLMVIAKIIQNLANNLFFGKEKHMVPLNAFLQDNIASVTRFLSELNKYQAPTSEEETDEWLGTTSDDTDIIVLHRYFHKHADKIGKELLSLSKPSDNDPSAVSGKHAWDELCGLLVELGTPLDIPKLSSAASHVHRDYLDLMNRHLHRSTDSVKEIFLETDTPADKPAVFLFCLSKIDVEALDIELLMFHIFKTLALPMYQSRRFDVVLDCTAFTGISELPLQWLKFCAELIPFDIRSRFGTTHILNSNTLTQKYMRRLYNFAAGTPFCSVIRAHSSVTELLMHVPQSAVAKLVYPWALEAEVGEQFSDISMRLQQMRFPIILLVGESHVRITSVRAQPISPGLSCKSTEIIPLTDVSDVYNVSSIGQDAHEFIIRRAQQGTTVYFSSPSREGIVKAIRSAKGRLKDAPVPLAERFSRFSNIPATLLHVGMLSVDQHALNDEELTSAGYELLGAVCSYLNFDRSPIVGVKSGFVPGDPTIFVIKLSEALADFVPQLTLDFVSEISAAMTSIDKAAISQRISCVQFMRPWIKNLAHFVNPTSPLYERSGARVRDAIRVLCDMSTTQPELRLATQKFVWAEIANLDSSIVDVVIDELIRAATDGGVGSSRCETIGLLLASMTSISIRGKLIFKLRKSLTKTTGGKPPRTLQDYPNWSEIATLIRLSHIAGHQSQRPAHNLLYVPEILHLVTLTAAVGPALVRRSVYGSVINLLQAMHLGRSEDAPASELLGLLAEVETPETQRLFGLSRLTQSSEYVTCELAGDKQKVDAQEQLTALLARILELTAGSRGLLNVWRARWMGLATSSAFQYSPAVQMRSFTTLGTLLTQEADDDYLYQMLVALRTALIQAEQDSAIVVTMLRSLAKVVPALPDSSRYFVSLFWLAVTLLASSHVVFYVEACQLLSITLESMRARGMFRHASVSTVLLEGRDPLEGVLNQFEQFLNISFDANFSFALASVLFKGIRASIVKTEAEAVLRTLLGVTMRPYIPEDDDDHIPNGANGHGFGGREALNSEALGYFIALLAVSSTPTSYRRLLKESGIGEGMVPEVGGIDIDEADAPRIQVSLLGIDGPATALLTSSFIGAVVTSAQGNDAETEMLYCLLADIGEVWPEIVAMTYEGLQDKIQGVFAKSSNPLIIRAVSSIYRIASEHDRPRFSSSGAALPTRGGGSTSTLSTVEEAAIFTPGRTHAQALEDIHMGGVGDKFVFLSVGDATKVIQWIPGLLDLMVQ</sequence>
<dbReference type="Gene3D" id="1.10.506.10">
    <property type="entry name" value="GTPase Activation - p120gap, domain 1"/>
    <property type="match status" value="2"/>
</dbReference>
<reference evidence="5" key="1">
    <citation type="submission" date="2023-03" db="EMBL/GenBank/DDBJ databases">
        <title>Massive genome expansion in bonnet fungi (Mycena s.s.) driven by repeated elements and novel gene families across ecological guilds.</title>
        <authorList>
            <consortium name="Lawrence Berkeley National Laboratory"/>
            <person name="Harder C.B."/>
            <person name="Miyauchi S."/>
            <person name="Viragh M."/>
            <person name="Kuo A."/>
            <person name="Thoen E."/>
            <person name="Andreopoulos B."/>
            <person name="Lu D."/>
            <person name="Skrede I."/>
            <person name="Drula E."/>
            <person name="Henrissat B."/>
            <person name="Morin E."/>
            <person name="Kohler A."/>
            <person name="Barry K."/>
            <person name="LaButti K."/>
            <person name="Morin E."/>
            <person name="Salamov A."/>
            <person name="Lipzen A."/>
            <person name="Mereny Z."/>
            <person name="Hegedus B."/>
            <person name="Baldrian P."/>
            <person name="Stursova M."/>
            <person name="Weitz H."/>
            <person name="Taylor A."/>
            <person name="Grigoriev I.V."/>
            <person name="Nagy L.G."/>
            <person name="Martin F."/>
            <person name="Kauserud H."/>
        </authorList>
    </citation>
    <scope>NUCLEOTIDE SEQUENCE</scope>
    <source>
        <strain evidence="5">CBHHK200</strain>
    </source>
</reference>
<feature type="domain" description="Ras-GAP" evidence="4">
    <location>
        <begin position="1311"/>
        <end position="1510"/>
    </location>
</feature>
<keyword evidence="6" id="KW-1185">Reference proteome</keyword>
<feature type="compositionally biased region" description="Polar residues" evidence="3">
    <location>
        <begin position="626"/>
        <end position="635"/>
    </location>
</feature>
<keyword evidence="2" id="KW-0597">Phosphoprotein</keyword>
<keyword evidence="1" id="KW-0343">GTPase activation</keyword>
<evidence type="ECO:0000256" key="2">
    <source>
        <dbReference type="ARBA" id="ARBA00022553"/>
    </source>
</evidence>
<evidence type="ECO:0000256" key="1">
    <source>
        <dbReference type="ARBA" id="ARBA00022468"/>
    </source>
</evidence>
<dbReference type="PROSITE" id="PS50018">
    <property type="entry name" value="RAS_GTPASE_ACTIV_2"/>
    <property type="match status" value="1"/>
</dbReference>
<dbReference type="InterPro" id="IPR011993">
    <property type="entry name" value="PH-like_dom_sf"/>
</dbReference>
<proteinExistence type="predicted"/>
<dbReference type="InterPro" id="IPR023152">
    <property type="entry name" value="RasGAP_CS"/>
</dbReference>
<dbReference type="InterPro" id="IPR001936">
    <property type="entry name" value="RasGAP_dom"/>
</dbReference>
<dbReference type="GO" id="GO:0005096">
    <property type="term" value="F:GTPase activator activity"/>
    <property type="evidence" value="ECO:0007669"/>
    <property type="project" value="UniProtKB-KW"/>
</dbReference>
<protein>
    <recommendedName>
        <fullName evidence="4">Ras-GAP domain-containing protein</fullName>
    </recommendedName>
</protein>
<dbReference type="InterPro" id="IPR008936">
    <property type="entry name" value="Rho_GTPase_activation_prot"/>
</dbReference>
<dbReference type="Pfam" id="PF00616">
    <property type="entry name" value="RasGAP"/>
    <property type="match status" value="1"/>
</dbReference>
<evidence type="ECO:0000256" key="3">
    <source>
        <dbReference type="SAM" id="MobiDB-lite"/>
    </source>
</evidence>
<evidence type="ECO:0000313" key="6">
    <source>
        <dbReference type="Proteomes" id="UP001218188"/>
    </source>
</evidence>
<evidence type="ECO:0000313" key="5">
    <source>
        <dbReference type="EMBL" id="KAJ7034157.1"/>
    </source>
</evidence>
<dbReference type="Gene3D" id="3.40.525.10">
    <property type="entry name" value="CRAL-TRIO lipid binding domain"/>
    <property type="match status" value="1"/>
</dbReference>
<dbReference type="InterPro" id="IPR016024">
    <property type="entry name" value="ARM-type_fold"/>
</dbReference>
<dbReference type="InterPro" id="IPR001251">
    <property type="entry name" value="CRAL-TRIO_dom"/>
</dbReference>
<evidence type="ECO:0000259" key="4">
    <source>
        <dbReference type="PROSITE" id="PS50018"/>
    </source>
</evidence>
<dbReference type="EMBL" id="JARJCM010000059">
    <property type="protein sequence ID" value="KAJ7034157.1"/>
    <property type="molecule type" value="Genomic_DNA"/>
</dbReference>
<feature type="region of interest" description="Disordered" evidence="3">
    <location>
        <begin position="1"/>
        <end position="34"/>
    </location>
</feature>
<feature type="region of interest" description="Disordered" evidence="3">
    <location>
        <begin position="620"/>
        <end position="644"/>
    </location>
</feature>
<dbReference type="InterPro" id="IPR036865">
    <property type="entry name" value="CRAL-TRIO_dom_sf"/>
</dbReference>
<dbReference type="SUPFAM" id="SSF48350">
    <property type="entry name" value="GTPase activation domain, GAP"/>
    <property type="match status" value="1"/>
</dbReference>
<gene>
    <name evidence="5" type="ORF">C8F04DRAFT_582650</name>
</gene>
<feature type="compositionally biased region" description="Polar residues" evidence="3">
    <location>
        <begin position="159"/>
        <end position="178"/>
    </location>
</feature>
<dbReference type="PANTHER" id="PTHR10194">
    <property type="entry name" value="RAS GTPASE-ACTIVATING PROTEINS"/>
    <property type="match status" value="1"/>
</dbReference>
<dbReference type="Proteomes" id="UP001218188">
    <property type="component" value="Unassembled WGS sequence"/>
</dbReference>
<dbReference type="PANTHER" id="PTHR10194:SF142">
    <property type="entry name" value="NEUROFIBROMIN"/>
    <property type="match status" value="1"/>
</dbReference>
<dbReference type="SUPFAM" id="SSF48371">
    <property type="entry name" value="ARM repeat"/>
    <property type="match status" value="1"/>
</dbReference>
<organism evidence="5 6">
    <name type="scientific">Mycena alexandri</name>
    <dbReference type="NCBI Taxonomy" id="1745969"/>
    <lineage>
        <taxon>Eukaryota</taxon>
        <taxon>Fungi</taxon>
        <taxon>Dikarya</taxon>
        <taxon>Basidiomycota</taxon>
        <taxon>Agaricomycotina</taxon>
        <taxon>Agaricomycetes</taxon>
        <taxon>Agaricomycetidae</taxon>
        <taxon>Agaricales</taxon>
        <taxon>Marasmiineae</taxon>
        <taxon>Mycenaceae</taxon>
        <taxon>Mycena</taxon>
    </lineage>
</organism>
<comment type="caution">
    <text evidence="5">The sequence shown here is derived from an EMBL/GenBank/DDBJ whole genome shotgun (WGS) entry which is preliminary data.</text>
</comment>